<reference evidence="2 3" key="1">
    <citation type="submission" date="2018-06" db="EMBL/GenBank/DDBJ databases">
        <authorList>
            <consortium name="Pathogen Informatics"/>
            <person name="Doyle S."/>
        </authorList>
    </citation>
    <scope>NUCLEOTIDE SEQUENCE [LARGE SCALE GENOMIC DNA]</scope>
    <source>
        <strain evidence="2 3">NCTC13337</strain>
    </source>
</reference>
<evidence type="ECO:0000256" key="1">
    <source>
        <dbReference type="SAM" id="MobiDB-lite"/>
    </source>
</evidence>
<name>A0A380MYZ0_9GAMM</name>
<dbReference type="Proteomes" id="UP000254601">
    <property type="component" value="Unassembled WGS sequence"/>
</dbReference>
<dbReference type="RefSeq" id="WP_072575615.1">
    <property type="nucleotide sequence ID" value="NZ_LWHB01000016.1"/>
</dbReference>
<accession>A0A380MYZ0</accession>
<organism evidence="2 3">
    <name type="scientific">Suttonella ornithocola</name>
    <dbReference type="NCBI Taxonomy" id="279832"/>
    <lineage>
        <taxon>Bacteria</taxon>
        <taxon>Pseudomonadati</taxon>
        <taxon>Pseudomonadota</taxon>
        <taxon>Gammaproteobacteria</taxon>
        <taxon>Cardiobacteriales</taxon>
        <taxon>Cardiobacteriaceae</taxon>
        <taxon>Suttonella</taxon>
    </lineage>
</organism>
<keyword evidence="3" id="KW-1185">Reference proteome</keyword>
<evidence type="ECO:0000313" key="3">
    <source>
        <dbReference type="Proteomes" id="UP000254601"/>
    </source>
</evidence>
<dbReference type="PROSITE" id="PS51257">
    <property type="entry name" value="PROKAR_LIPOPROTEIN"/>
    <property type="match status" value="1"/>
</dbReference>
<protein>
    <recommendedName>
        <fullName evidence="4">Lipoprotein</fullName>
    </recommendedName>
</protein>
<sequence length="71" mass="7337">MKKALIIFSVISLLSACNSHTVYDVQHRSHNGNSIGISNQSGVSSVYGSIGTSTSISNGGGHISAGTSMRR</sequence>
<dbReference type="EMBL" id="UHIC01000001">
    <property type="protein sequence ID" value="SUO97769.1"/>
    <property type="molecule type" value="Genomic_DNA"/>
</dbReference>
<proteinExistence type="predicted"/>
<feature type="region of interest" description="Disordered" evidence="1">
    <location>
        <begin position="52"/>
        <end position="71"/>
    </location>
</feature>
<gene>
    <name evidence="2" type="ORF">NCTC13337_02610</name>
</gene>
<dbReference type="AlphaFoldDB" id="A0A380MYZ0"/>
<evidence type="ECO:0008006" key="4">
    <source>
        <dbReference type="Google" id="ProtNLM"/>
    </source>
</evidence>
<evidence type="ECO:0000313" key="2">
    <source>
        <dbReference type="EMBL" id="SUO97769.1"/>
    </source>
</evidence>